<sequence length="318" mass="33836">MTRPGVRSVTAGGVALALRVICRRLGRVAAVVNAGPENHFPALPGVRVLHVTDDWPAGADLMGLDRDRIVSVLRANVRAADLVCGVTPALVDTVVDLAPGPRQTLVLPNGTRAISPAPGEHRPADLPDGPFALVVGQLNERLDLELLTAVAAYGTDLVLLGPRTERDPAVTRALDALIAAPRVRWLGRRPQEDLDRYLRAASVGLTPYAVNAFNRASFPLKSLEYLAAGLPVVSTDLEATRWLATDLITTASTPARFAAAVRAAVATPPDPALADRRREFAGRHSWVVRAADLEDRISSVTPTGRRLSPASSRPAARC</sequence>
<dbReference type="PANTHER" id="PTHR12526">
    <property type="entry name" value="GLYCOSYLTRANSFERASE"/>
    <property type="match status" value="1"/>
</dbReference>
<keyword evidence="2" id="KW-1185">Reference proteome</keyword>
<comment type="caution">
    <text evidence="1">The sequence shown here is derived from an EMBL/GenBank/DDBJ whole genome shotgun (WGS) entry which is preliminary data.</text>
</comment>
<evidence type="ECO:0000313" key="1">
    <source>
        <dbReference type="EMBL" id="MBA8792702.1"/>
    </source>
</evidence>
<organism evidence="1 2">
    <name type="scientific">Microlunatus kandeliicorticis</name>
    <dbReference type="NCBI Taxonomy" id="1759536"/>
    <lineage>
        <taxon>Bacteria</taxon>
        <taxon>Bacillati</taxon>
        <taxon>Actinomycetota</taxon>
        <taxon>Actinomycetes</taxon>
        <taxon>Propionibacteriales</taxon>
        <taxon>Propionibacteriaceae</taxon>
        <taxon>Microlunatus</taxon>
    </lineage>
</organism>
<gene>
    <name evidence="1" type="ORF">FHX74_000296</name>
</gene>
<dbReference type="SUPFAM" id="SSF53756">
    <property type="entry name" value="UDP-Glycosyltransferase/glycogen phosphorylase"/>
    <property type="match status" value="1"/>
</dbReference>
<dbReference type="Pfam" id="PF13692">
    <property type="entry name" value="Glyco_trans_1_4"/>
    <property type="match status" value="1"/>
</dbReference>
<dbReference type="AlphaFoldDB" id="A0A7W3P4B8"/>
<dbReference type="Proteomes" id="UP000523079">
    <property type="component" value="Unassembled WGS sequence"/>
</dbReference>
<keyword evidence="1" id="KW-0328">Glycosyltransferase</keyword>
<proteinExistence type="predicted"/>
<dbReference type="EMBL" id="JACGWT010000001">
    <property type="protein sequence ID" value="MBA8792702.1"/>
    <property type="molecule type" value="Genomic_DNA"/>
</dbReference>
<dbReference type="RefSeq" id="WP_182558317.1">
    <property type="nucleotide sequence ID" value="NZ_JACGWT010000001.1"/>
</dbReference>
<protein>
    <submittedName>
        <fullName evidence="1">Teichuronic acid biosynthesis glycosyltransferase TuaH</fullName>
        <ecNumber evidence="1">2.4.-.-</ecNumber>
    </submittedName>
</protein>
<evidence type="ECO:0000313" key="2">
    <source>
        <dbReference type="Proteomes" id="UP000523079"/>
    </source>
</evidence>
<dbReference type="GO" id="GO:0016757">
    <property type="term" value="F:glycosyltransferase activity"/>
    <property type="evidence" value="ECO:0007669"/>
    <property type="project" value="UniProtKB-KW"/>
</dbReference>
<dbReference type="Gene3D" id="3.40.50.2000">
    <property type="entry name" value="Glycogen Phosphorylase B"/>
    <property type="match status" value="1"/>
</dbReference>
<name>A0A7W3P4B8_9ACTN</name>
<reference evidence="1 2" key="1">
    <citation type="submission" date="2020-07" db="EMBL/GenBank/DDBJ databases">
        <title>Sequencing the genomes of 1000 actinobacteria strains.</title>
        <authorList>
            <person name="Klenk H.-P."/>
        </authorList>
    </citation>
    <scope>NUCLEOTIDE SEQUENCE [LARGE SCALE GENOMIC DNA]</scope>
    <source>
        <strain evidence="1 2">DSM 100723</strain>
    </source>
</reference>
<keyword evidence="1" id="KW-0808">Transferase</keyword>
<dbReference type="EC" id="2.4.-.-" evidence="1"/>
<accession>A0A7W3P4B8</accession>